<dbReference type="InterPro" id="IPR020843">
    <property type="entry name" value="ER"/>
</dbReference>
<dbReference type="EMBL" id="JAIQZJ010000011">
    <property type="protein sequence ID" value="MBZ5740037.1"/>
    <property type="molecule type" value="Genomic_DNA"/>
</dbReference>
<dbReference type="RefSeq" id="WP_224124392.1">
    <property type="nucleotide sequence ID" value="NZ_JAIQZJ010000011.1"/>
</dbReference>
<keyword evidence="2" id="KW-0479">Metal-binding</keyword>
<dbReference type="NCBIfam" id="TIGR03989">
    <property type="entry name" value="Rxyl_3153"/>
    <property type="match status" value="1"/>
</dbReference>
<dbReference type="EMBL" id="JAIQZJ010000017">
    <property type="protein sequence ID" value="MBZ5740792.1"/>
    <property type="molecule type" value="Genomic_DNA"/>
</dbReference>
<comment type="similarity">
    <text evidence="1">Belongs to the zinc-containing alcohol dehydrogenase family.</text>
</comment>
<evidence type="ECO:0000313" key="7">
    <source>
        <dbReference type="EMBL" id="MBZ5740792.1"/>
    </source>
</evidence>
<keyword evidence="3" id="KW-0862">Zinc</keyword>
<evidence type="ECO:0000256" key="4">
    <source>
        <dbReference type="ARBA" id="ARBA00023027"/>
    </source>
</evidence>
<dbReference type="InterPro" id="IPR013149">
    <property type="entry name" value="ADH-like_C"/>
</dbReference>
<dbReference type="Proteomes" id="UP000780875">
    <property type="component" value="Unassembled WGS sequence"/>
</dbReference>
<evidence type="ECO:0000259" key="5">
    <source>
        <dbReference type="SMART" id="SM00829"/>
    </source>
</evidence>
<evidence type="ECO:0000256" key="3">
    <source>
        <dbReference type="ARBA" id="ARBA00022833"/>
    </source>
</evidence>
<name>A0ABS7UHF7_9ACTN</name>
<organism evidence="6 8">
    <name type="scientific">Nocardioides mangrovi</name>
    <dbReference type="NCBI Taxonomy" id="2874580"/>
    <lineage>
        <taxon>Bacteria</taxon>
        <taxon>Bacillati</taxon>
        <taxon>Actinomycetota</taxon>
        <taxon>Actinomycetes</taxon>
        <taxon>Propionibacteriales</taxon>
        <taxon>Nocardioidaceae</taxon>
        <taxon>Nocardioides</taxon>
    </lineage>
</organism>
<evidence type="ECO:0000256" key="2">
    <source>
        <dbReference type="ARBA" id="ARBA00022723"/>
    </source>
</evidence>
<dbReference type="CDD" id="cd08279">
    <property type="entry name" value="Zn_ADH_class_III"/>
    <property type="match status" value="1"/>
</dbReference>
<evidence type="ECO:0000313" key="6">
    <source>
        <dbReference type="EMBL" id="MBZ5740037.1"/>
    </source>
</evidence>
<comment type="caution">
    <text evidence="6">The sequence shown here is derived from an EMBL/GenBank/DDBJ whole genome shotgun (WGS) entry which is preliminary data.</text>
</comment>
<dbReference type="PANTHER" id="PTHR43880">
    <property type="entry name" value="ALCOHOL DEHYDROGENASE"/>
    <property type="match status" value="1"/>
</dbReference>
<dbReference type="PANTHER" id="PTHR43880:SF12">
    <property type="entry name" value="ALCOHOL DEHYDROGENASE CLASS-3"/>
    <property type="match status" value="1"/>
</dbReference>
<dbReference type="InterPro" id="IPR011032">
    <property type="entry name" value="GroES-like_sf"/>
</dbReference>
<sequence length="382" mass="40933">MQTRAAILWEPHTEWSVEDIELDPPKRGELLVKLAASGLCHSDEHMVTGDMVLDPELAEAFGLKQFPVIGGHEGAGVVQEVGPDTVGFEVGDHVVFSFIPSCGKCPSCSTGKQHLCDLGAFLLSGMQLGDFSYRHHAKDGRDLGIMVGLGTFSPYTVVNVDSAVKIEKHIPLDKAALVGCGVTTGWGSAVYAADVQPGESVAVIGIGGIGMAAVQGAALAGARHVIAIDPVDWKREKALTLGATHAAASMEEAQPLINQLTYGQMADKAILAVGLATGDLINPMMGLIKKSGRGVVTAVANMMAEDVKLNLFDMSMQRKELVGCIFGNANPRYDIPRLLHLYMEGKLKLDEMVTTEYSLDEINQGYQDMRDGKNIRGLIRYE</sequence>
<dbReference type="InterPro" id="IPR023921">
    <property type="entry name" value="ADH_Zn_actinomycetes"/>
</dbReference>
<dbReference type="Gene3D" id="3.90.180.10">
    <property type="entry name" value="Medium-chain alcohol dehydrogenases, catalytic domain"/>
    <property type="match status" value="1"/>
</dbReference>
<dbReference type="EC" id="1.1.99.36" evidence="6"/>
<accession>A0ABS7UHF7</accession>
<keyword evidence="6" id="KW-0560">Oxidoreductase</keyword>
<proteinExistence type="inferred from homology"/>
<dbReference type="InterPro" id="IPR036291">
    <property type="entry name" value="NAD(P)-bd_dom_sf"/>
</dbReference>
<dbReference type="Pfam" id="PF08240">
    <property type="entry name" value="ADH_N"/>
    <property type="match status" value="1"/>
</dbReference>
<keyword evidence="4" id="KW-0520">NAD</keyword>
<dbReference type="SUPFAM" id="SSF51735">
    <property type="entry name" value="NAD(P)-binding Rossmann-fold domains"/>
    <property type="match status" value="1"/>
</dbReference>
<dbReference type="Pfam" id="PF00107">
    <property type="entry name" value="ADH_zinc_N"/>
    <property type="match status" value="1"/>
</dbReference>
<keyword evidence="8" id="KW-1185">Reference proteome</keyword>
<reference evidence="6 8" key="1">
    <citation type="submission" date="2021-09" db="EMBL/GenBank/DDBJ databases">
        <title>Whole genome sequence of Nocardioides sp. GBK3QG-3.</title>
        <authorList>
            <person name="Tuo L."/>
        </authorList>
    </citation>
    <scope>NUCLEOTIDE SEQUENCE [LARGE SCALE GENOMIC DNA]</scope>
    <source>
        <strain evidence="6 8">GBK3QG-3</strain>
    </source>
</reference>
<dbReference type="GO" id="GO:0016491">
    <property type="term" value="F:oxidoreductase activity"/>
    <property type="evidence" value="ECO:0007669"/>
    <property type="project" value="UniProtKB-KW"/>
</dbReference>
<dbReference type="Gene3D" id="3.40.50.720">
    <property type="entry name" value="NAD(P)-binding Rossmann-like Domain"/>
    <property type="match status" value="1"/>
</dbReference>
<protein>
    <submittedName>
        <fullName evidence="6">NDMA-dependent alcohol dehydrogenase</fullName>
        <ecNumber evidence="6">1.1.99.36</ecNumber>
    </submittedName>
</protein>
<evidence type="ECO:0000313" key="8">
    <source>
        <dbReference type="Proteomes" id="UP000780875"/>
    </source>
</evidence>
<evidence type="ECO:0000256" key="1">
    <source>
        <dbReference type="ARBA" id="ARBA00008072"/>
    </source>
</evidence>
<dbReference type="SMART" id="SM00829">
    <property type="entry name" value="PKS_ER"/>
    <property type="match status" value="1"/>
</dbReference>
<dbReference type="SUPFAM" id="SSF50129">
    <property type="entry name" value="GroES-like"/>
    <property type="match status" value="2"/>
</dbReference>
<dbReference type="InterPro" id="IPR013154">
    <property type="entry name" value="ADH-like_N"/>
</dbReference>
<gene>
    <name evidence="6" type="ORF">K8U61_17815</name>
    <name evidence="7" type="ORF">K8U61_21660</name>
</gene>
<feature type="domain" description="Enoyl reductase (ER)" evidence="5">
    <location>
        <begin position="12"/>
        <end position="379"/>
    </location>
</feature>